<reference evidence="1 2" key="1">
    <citation type="submission" date="2010-01" db="EMBL/GenBank/DDBJ databases">
        <authorList>
            <person name="Weinstock G."/>
            <person name="Sodergren E."/>
            <person name="Clifton S."/>
            <person name="Fulton L."/>
            <person name="Fulton B."/>
            <person name="Courtney L."/>
            <person name="Fronick C."/>
            <person name="Harrison M."/>
            <person name="Strong C."/>
            <person name="Farmer C."/>
            <person name="Delahaunty K."/>
            <person name="Markovic C."/>
            <person name="Hall O."/>
            <person name="Minx P."/>
            <person name="Tomlinson C."/>
            <person name="Mitreva M."/>
            <person name="Nelson J."/>
            <person name="Hou S."/>
            <person name="Wollam A."/>
            <person name="Pepin K.H."/>
            <person name="Johnson M."/>
            <person name="Bhonagiri V."/>
            <person name="Nash W.E."/>
            <person name="Warren W."/>
            <person name="Chinwalla A."/>
            <person name="Mardis E.R."/>
            <person name="Wilson R.K."/>
        </authorList>
    </citation>
    <scope>NUCLEOTIDE SEQUENCE [LARGE SCALE GENOMIC DNA]</scope>
    <source>
        <strain evidence="1 2">DSM 13479</strain>
    </source>
</reference>
<evidence type="ECO:0000313" key="1">
    <source>
        <dbReference type="EMBL" id="EFC96913.1"/>
    </source>
</evidence>
<dbReference type="AlphaFoldDB" id="D3AMP8"/>
<evidence type="ECO:0000313" key="2">
    <source>
        <dbReference type="Proteomes" id="UP000004968"/>
    </source>
</evidence>
<organism evidence="1 2">
    <name type="scientific">Hungatella hathewayi DSM 13479</name>
    <dbReference type="NCBI Taxonomy" id="566550"/>
    <lineage>
        <taxon>Bacteria</taxon>
        <taxon>Bacillati</taxon>
        <taxon>Bacillota</taxon>
        <taxon>Clostridia</taxon>
        <taxon>Lachnospirales</taxon>
        <taxon>Lachnospiraceae</taxon>
        <taxon>Hungatella</taxon>
    </lineage>
</organism>
<sequence>VLVCGFAGRIKKVLTAVKRLLIAPVLYGMVSYCYKNNRRVP</sequence>
<dbReference type="Proteomes" id="UP000004968">
    <property type="component" value="Unassembled WGS sequence"/>
</dbReference>
<name>D3AMP8_9FIRM</name>
<gene>
    <name evidence="1" type="ORF">CLOSTHATH_04898</name>
</gene>
<protein>
    <submittedName>
        <fullName evidence="1">Uncharacterized protein</fullName>
    </submittedName>
</protein>
<dbReference type="EMBL" id="ACIO01000475">
    <property type="protein sequence ID" value="EFC96913.1"/>
    <property type="molecule type" value="Genomic_DNA"/>
</dbReference>
<comment type="caution">
    <text evidence="1">The sequence shown here is derived from an EMBL/GenBank/DDBJ whole genome shotgun (WGS) entry which is preliminary data.</text>
</comment>
<feature type="non-terminal residue" evidence="1">
    <location>
        <position position="1"/>
    </location>
</feature>
<accession>D3AMP8</accession>
<dbReference type="HOGENOM" id="CLU_3281319_0_0_9"/>
<proteinExistence type="predicted"/>